<accession>A0ABN1JBY7</accession>
<feature type="coiled-coil region" evidence="1">
    <location>
        <begin position="526"/>
        <end position="582"/>
    </location>
</feature>
<feature type="transmembrane region" description="Helical" evidence="2">
    <location>
        <begin position="309"/>
        <end position="331"/>
    </location>
</feature>
<keyword evidence="2" id="KW-0472">Membrane</keyword>
<dbReference type="EMBL" id="BAAACG010000006">
    <property type="protein sequence ID" value="GAA0735450.1"/>
    <property type="molecule type" value="Genomic_DNA"/>
</dbReference>
<evidence type="ECO:0000313" key="3">
    <source>
        <dbReference type="EMBL" id="GAA0735450.1"/>
    </source>
</evidence>
<organism evidence="3 4">
    <name type="scientific">Clostridium oceanicum</name>
    <dbReference type="NCBI Taxonomy" id="1543"/>
    <lineage>
        <taxon>Bacteria</taxon>
        <taxon>Bacillati</taxon>
        <taxon>Bacillota</taxon>
        <taxon>Clostridia</taxon>
        <taxon>Eubacteriales</taxon>
        <taxon>Clostridiaceae</taxon>
        <taxon>Clostridium</taxon>
    </lineage>
</organism>
<evidence type="ECO:0000256" key="1">
    <source>
        <dbReference type="SAM" id="Coils"/>
    </source>
</evidence>
<gene>
    <name evidence="3" type="ORF">GCM10008906_09190</name>
</gene>
<evidence type="ECO:0008006" key="5">
    <source>
        <dbReference type="Google" id="ProtNLM"/>
    </source>
</evidence>
<sequence length="896" mass="98987">MASGVELAPLVVNVRMNLNNFNVSMTTIEQRTTEVSNNAESKLSKIGKKLSDIGSKMTSKVSLPMLKVGSQSFKLASDLNESVDKANKVFKNNADVVNEWSKTSVEKMGITQTGALEMASNFGNMGSAMGLSSEKSMQYSMSLTELASDMASFNNISIDRAKDALTGIYTGETKALQSLGITMSETNLQHFAESQGIKKKIKDMTEAEKVQLRYNYVMSETKDRQGDFSRNSDEASNATKIFFASIKELGATIGETLIPILTPMINKANDIIKSFSGMSDETKGFIVKAGLFTIALGPVLSILGKGIGLFTGITGAIGATGVATAGAGAAAGGAAAGLGALGSVALPLVGTLAAVAGGAALYVKNNELMNGSCLKSREEIGKVGSVLEVLHGDIALTADQMDKMNIKHKEWSSKISPQTQKALTETSDKIANFNFELRNSNGLDGVISKKQIDGLKKRSDSLFNETIQKIKQRSPQVQKQMGDSFKADDGVLDKNEKVLMNFLNKSQDKQIKEVQGYQKQINDIYAKAANQNRDLKEDEIKTIEQLTQKIGNVSLNNTVKNNQELIAAKADFNARIKNLDMNGLSKLLSEKAKARDKEMKSIKLNYDKQIETLKLYRPKMSKEEQKICDEKIKKLEGLKTKSIKKEKEKYQGFLKTAMEKYPQLIDYVDTSNGKIMSDEEQNNYKRLTRYSQHMQGMMGINKTGYYNIKDTTTGQMHQCYVEVDEASGRIVGSWDRSTGEIYGNPIKAREDINQDLKDGVPFENIKGKYNGVWEKIYKKAIEIQSEKNPNVFDWVSNLWEDARRYVIEHPLQALGSIVKSGLGIPGYAYNGLEYVPFDGYMARLHKGERVLTAEENEVYKKGSGDIKVTNNFYSRMESPYEVAKATKRSIRELQFS</sequence>
<evidence type="ECO:0000256" key="2">
    <source>
        <dbReference type="SAM" id="Phobius"/>
    </source>
</evidence>
<keyword evidence="2" id="KW-0812">Transmembrane</keyword>
<evidence type="ECO:0000313" key="4">
    <source>
        <dbReference type="Proteomes" id="UP001501510"/>
    </source>
</evidence>
<comment type="caution">
    <text evidence="3">The sequence shown here is derived from an EMBL/GenBank/DDBJ whole genome shotgun (WGS) entry which is preliminary data.</text>
</comment>
<dbReference type="Proteomes" id="UP001501510">
    <property type="component" value="Unassembled WGS sequence"/>
</dbReference>
<feature type="transmembrane region" description="Helical" evidence="2">
    <location>
        <begin position="338"/>
        <end position="363"/>
    </location>
</feature>
<keyword evidence="2" id="KW-1133">Transmembrane helix</keyword>
<keyword evidence="1" id="KW-0175">Coiled coil</keyword>
<dbReference type="RefSeq" id="WP_343759318.1">
    <property type="nucleotide sequence ID" value="NZ_BAAACG010000006.1"/>
</dbReference>
<proteinExistence type="predicted"/>
<keyword evidence="4" id="KW-1185">Reference proteome</keyword>
<name>A0ABN1JBY7_9CLOT</name>
<protein>
    <recommendedName>
        <fullName evidence="5">Phage tail tape measure protein</fullName>
    </recommendedName>
</protein>
<reference evidence="3 4" key="1">
    <citation type="journal article" date="2019" name="Int. J. Syst. Evol. Microbiol.">
        <title>The Global Catalogue of Microorganisms (GCM) 10K type strain sequencing project: providing services to taxonomists for standard genome sequencing and annotation.</title>
        <authorList>
            <consortium name="The Broad Institute Genomics Platform"/>
            <consortium name="The Broad Institute Genome Sequencing Center for Infectious Disease"/>
            <person name="Wu L."/>
            <person name="Ma J."/>
        </authorList>
    </citation>
    <scope>NUCLEOTIDE SEQUENCE [LARGE SCALE GENOMIC DNA]</scope>
    <source>
        <strain evidence="3 4">JCM 1407</strain>
    </source>
</reference>